<dbReference type="GO" id="GO:0005506">
    <property type="term" value="F:iron ion binding"/>
    <property type="evidence" value="ECO:0007669"/>
    <property type="project" value="InterPro"/>
</dbReference>
<evidence type="ECO:0000313" key="15">
    <source>
        <dbReference type="Proteomes" id="UP001150238"/>
    </source>
</evidence>
<dbReference type="AlphaFoldDB" id="A0A9W9DRG4"/>
<keyword evidence="9" id="KW-0560">Oxidoreductase</keyword>
<evidence type="ECO:0000313" key="14">
    <source>
        <dbReference type="EMBL" id="KAJ4482841.1"/>
    </source>
</evidence>
<gene>
    <name evidence="14" type="ORF">C8J55DRAFT_548830</name>
</gene>
<dbReference type="GO" id="GO:0004497">
    <property type="term" value="F:monooxygenase activity"/>
    <property type="evidence" value="ECO:0007669"/>
    <property type="project" value="UniProtKB-KW"/>
</dbReference>
<evidence type="ECO:0000256" key="9">
    <source>
        <dbReference type="ARBA" id="ARBA00023002"/>
    </source>
</evidence>
<evidence type="ECO:0000256" key="6">
    <source>
        <dbReference type="ARBA" id="ARBA00022692"/>
    </source>
</evidence>
<dbReference type="PROSITE" id="PS00086">
    <property type="entry name" value="CYTOCHROME_P450"/>
    <property type="match status" value="2"/>
</dbReference>
<keyword evidence="8" id="KW-1133">Transmembrane helix</keyword>
<keyword evidence="11" id="KW-0503">Monooxygenase</keyword>
<comment type="cofactor">
    <cofactor evidence="1 13">
        <name>heme</name>
        <dbReference type="ChEBI" id="CHEBI:30413"/>
    </cofactor>
</comment>
<dbReference type="PANTHER" id="PTHR24305:SF166">
    <property type="entry name" value="CYTOCHROME P450 12A4, MITOCHONDRIAL-RELATED"/>
    <property type="match status" value="1"/>
</dbReference>
<dbReference type="PANTHER" id="PTHR24305">
    <property type="entry name" value="CYTOCHROME P450"/>
    <property type="match status" value="1"/>
</dbReference>
<dbReference type="Pfam" id="PF00067">
    <property type="entry name" value="p450"/>
    <property type="match status" value="2"/>
</dbReference>
<keyword evidence="12" id="KW-0472">Membrane</keyword>
<evidence type="ECO:0000256" key="1">
    <source>
        <dbReference type="ARBA" id="ARBA00001971"/>
    </source>
</evidence>
<dbReference type="CDD" id="cd11070">
    <property type="entry name" value="CYP56-like"/>
    <property type="match status" value="1"/>
</dbReference>
<evidence type="ECO:0000256" key="12">
    <source>
        <dbReference type="ARBA" id="ARBA00023136"/>
    </source>
</evidence>
<dbReference type="Gene3D" id="1.10.630.10">
    <property type="entry name" value="Cytochrome P450"/>
    <property type="match status" value="2"/>
</dbReference>
<dbReference type="EMBL" id="JANVFS010000013">
    <property type="protein sequence ID" value="KAJ4482841.1"/>
    <property type="molecule type" value="Genomic_DNA"/>
</dbReference>
<dbReference type="GO" id="GO:0016705">
    <property type="term" value="F:oxidoreductase activity, acting on paired donors, with incorporation or reduction of molecular oxygen"/>
    <property type="evidence" value="ECO:0007669"/>
    <property type="project" value="InterPro"/>
</dbReference>
<reference evidence="14" key="1">
    <citation type="submission" date="2022-08" db="EMBL/GenBank/DDBJ databases">
        <authorList>
            <consortium name="DOE Joint Genome Institute"/>
            <person name="Min B."/>
            <person name="Riley R."/>
            <person name="Sierra-Patev S."/>
            <person name="Naranjo-Ortiz M."/>
            <person name="Looney B."/>
            <person name="Konkel Z."/>
            <person name="Slot J.C."/>
            <person name="Sakamoto Y."/>
            <person name="Steenwyk J.L."/>
            <person name="Rokas A."/>
            <person name="Carro J."/>
            <person name="Camarero S."/>
            <person name="Ferreira P."/>
            <person name="Molpeceres G."/>
            <person name="Ruiz-Duenas F.J."/>
            <person name="Serrano A."/>
            <person name="Henrissat B."/>
            <person name="Drula E."/>
            <person name="Hughes K.W."/>
            <person name="Mata J.L."/>
            <person name="Ishikawa N.K."/>
            <person name="Vargas-Isla R."/>
            <person name="Ushijima S."/>
            <person name="Smith C.A."/>
            <person name="Ahrendt S."/>
            <person name="Andreopoulos W."/>
            <person name="He G."/>
            <person name="Labutti K."/>
            <person name="Lipzen A."/>
            <person name="Ng V."/>
            <person name="Sandor L."/>
            <person name="Barry K."/>
            <person name="Martinez A.T."/>
            <person name="Xiao Y."/>
            <person name="Gibbons J.G."/>
            <person name="Terashima K."/>
            <person name="Hibbett D.S."/>
            <person name="Grigoriev I.V."/>
        </authorList>
    </citation>
    <scope>NUCLEOTIDE SEQUENCE</scope>
    <source>
        <strain evidence="14">Sp2 HRB7682 ss15</strain>
    </source>
</reference>
<evidence type="ECO:0000256" key="2">
    <source>
        <dbReference type="ARBA" id="ARBA00004370"/>
    </source>
</evidence>
<proteinExistence type="inferred from homology"/>
<comment type="similarity">
    <text evidence="4">Belongs to the cytochrome P450 family.</text>
</comment>
<evidence type="ECO:0000256" key="7">
    <source>
        <dbReference type="ARBA" id="ARBA00022723"/>
    </source>
</evidence>
<evidence type="ECO:0000256" key="4">
    <source>
        <dbReference type="ARBA" id="ARBA00010617"/>
    </source>
</evidence>
<dbReference type="PRINTS" id="PR00385">
    <property type="entry name" value="P450"/>
</dbReference>
<protein>
    <submittedName>
        <fullName evidence="14">Cytochrome P450</fullName>
    </submittedName>
</protein>
<dbReference type="InterPro" id="IPR050121">
    <property type="entry name" value="Cytochrome_P450_monoxygenase"/>
</dbReference>
<evidence type="ECO:0000256" key="8">
    <source>
        <dbReference type="ARBA" id="ARBA00022989"/>
    </source>
</evidence>
<reference evidence="14" key="2">
    <citation type="journal article" date="2023" name="Proc. Natl. Acad. Sci. U.S.A.">
        <title>A global phylogenomic analysis of the shiitake genus Lentinula.</title>
        <authorList>
            <person name="Sierra-Patev S."/>
            <person name="Min B."/>
            <person name="Naranjo-Ortiz M."/>
            <person name="Looney B."/>
            <person name="Konkel Z."/>
            <person name="Slot J.C."/>
            <person name="Sakamoto Y."/>
            <person name="Steenwyk J.L."/>
            <person name="Rokas A."/>
            <person name="Carro J."/>
            <person name="Camarero S."/>
            <person name="Ferreira P."/>
            <person name="Molpeceres G."/>
            <person name="Ruiz-Duenas F.J."/>
            <person name="Serrano A."/>
            <person name="Henrissat B."/>
            <person name="Drula E."/>
            <person name="Hughes K.W."/>
            <person name="Mata J.L."/>
            <person name="Ishikawa N.K."/>
            <person name="Vargas-Isla R."/>
            <person name="Ushijima S."/>
            <person name="Smith C.A."/>
            <person name="Donoghue J."/>
            <person name="Ahrendt S."/>
            <person name="Andreopoulos W."/>
            <person name="He G."/>
            <person name="LaButti K."/>
            <person name="Lipzen A."/>
            <person name="Ng V."/>
            <person name="Riley R."/>
            <person name="Sandor L."/>
            <person name="Barry K."/>
            <person name="Martinez A.T."/>
            <person name="Xiao Y."/>
            <person name="Gibbons J.G."/>
            <person name="Terashima K."/>
            <person name="Grigoriev I.V."/>
            <person name="Hibbett D."/>
        </authorList>
    </citation>
    <scope>NUCLEOTIDE SEQUENCE</scope>
    <source>
        <strain evidence="14">Sp2 HRB7682 ss15</strain>
    </source>
</reference>
<evidence type="ECO:0000256" key="13">
    <source>
        <dbReference type="PIRSR" id="PIRSR602401-1"/>
    </source>
</evidence>
<dbReference type="GO" id="GO:0016020">
    <property type="term" value="C:membrane"/>
    <property type="evidence" value="ECO:0007669"/>
    <property type="project" value="UniProtKB-SubCell"/>
</dbReference>
<keyword evidence="5 13" id="KW-0349">Heme</keyword>
<dbReference type="InterPro" id="IPR002401">
    <property type="entry name" value="Cyt_P450_E_grp-I"/>
</dbReference>
<sequence>MLAKMLILVASLVGLYVIQKYVEFSRMVKSLQAHPWFTTVFSQRTIIGNILPRIPGVSRGRHATWLEKHRPYAIAGWDATLNITLLPRTSAVLSLVDAAAIKEVTTARARFPKPVEQYKVLSFFGDNIVASEGEDWKRYRKIAAPAFSDRNNKLIWDETVRIILDLFDNVWGSQESIVIDHALTITLPIALFVLGAAAFGRRISWKDDEGIPPNHQMSFKDAIHEVSMNCFIKVIFPDWAMGLTEHTRRVRLAFEELDSHMLEMISKRRNAEKKEERHDLLSSLLDASADDPTFTDRDLTGNIFIFLVAGHETTAHTLCFTFALLALYPDQQEILYQHIKSVLADDRLPTYEEMPLFTQSMAVFNETLRMFPPVNGIPKYSAEDTSLTVGNATGDKLVLPVPQGTAITINTVGLHYNPRYWKDPEEFRPSRFLEPDWPRDAFLPFSAGPRACIGRKFFETEGIAILTLLISRYKIEVKEEPQFASETFEERKARVLASKPGLTITVKTGLYTMEASYMNVLITGTSLLALYVIHKYLELRRKSRSIQFLSGDRTLLARNSTIGVFLPSIPGVSKGRNAFWLAKHKPYDVVGWDAAADINLMPQTKIVLTLVDAEAIKEVMTSRARFPKPINLYQPLSIFGDNIVASEGEVWKRYRKIAAPAFSERNNNLIWEESLRIALDLFDNVWGSENSIVIDHVPNLTVPFALFVLSSAAFGRRILWSDSDTIPLNHRMSFKSALHEVSLNCFTKILVPKWAMWINEHTRKVNLAFEELELYMLNMISEHRNAEKKEVRHDLFSNLLDASDDDPSFTDGDLISNIFVFLIAGHETTAHTLCYVFAFLALYPEQQELLFTQVKSILPDGKIPMYHEMPLFTYTMAVINETLRMCPMVTGIPKYSAEDTTFTIGNISGDKLVLPVPRGTEIDVNTVGLHYNPRYWQDPEEFRPARFLDPDWPRDAFVPFSAGPRACIGRKFFETEGVAVISMLISRYKIEIKEEPQFSNETFEERTARVLTSKVGLTTTERTLMIFQDRFAFLWFSSVDECFL</sequence>
<keyword evidence="7 13" id="KW-0479">Metal-binding</keyword>
<keyword evidence="6" id="KW-0812">Transmembrane</keyword>
<dbReference type="PRINTS" id="PR00463">
    <property type="entry name" value="EP450I"/>
</dbReference>
<evidence type="ECO:0000256" key="11">
    <source>
        <dbReference type="ARBA" id="ARBA00023033"/>
    </source>
</evidence>
<organism evidence="14 15">
    <name type="scientific">Lentinula lateritia</name>
    <dbReference type="NCBI Taxonomy" id="40482"/>
    <lineage>
        <taxon>Eukaryota</taxon>
        <taxon>Fungi</taxon>
        <taxon>Dikarya</taxon>
        <taxon>Basidiomycota</taxon>
        <taxon>Agaricomycotina</taxon>
        <taxon>Agaricomycetes</taxon>
        <taxon>Agaricomycetidae</taxon>
        <taxon>Agaricales</taxon>
        <taxon>Marasmiineae</taxon>
        <taxon>Omphalotaceae</taxon>
        <taxon>Lentinula</taxon>
    </lineage>
</organism>
<feature type="binding site" description="axial binding residue" evidence="13">
    <location>
        <position position="967"/>
    </location>
    <ligand>
        <name>heme</name>
        <dbReference type="ChEBI" id="CHEBI:30413"/>
    </ligand>
    <ligandPart>
        <name>Fe</name>
        <dbReference type="ChEBI" id="CHEBI:18248"/>
    </ligandPart>
</feature>
<dbReference type="Proteomes" id="UP001150238">
    <property type="component" value="Unassembled WGS sequence"/>
</dbReference>
<dbReference type="InterPro" id="IPR017972">
    <property type="entry name" value="Cyt_P450_CS"/>
</dbReference>
<evidence type="ECO:0000256" key="10">
    <source>
        <dbReference type="ARBA" id="ARBA00023004"/>
    </source>
</evidence>
<evidence type="ECO:0000256" key="3">
    <source>
        <dbReference type="ARBA" id="ARBA00004721"/>
    </source>
</evidence>
<comment type="caution">
    <text evidence="14">The sequence shown here is derived from an EMBL/GenBank/DDBJ whole genome shotgun (WGS) entry which is preliminary data.</text>
</comment>
<accession>A0A9W9DRG4</accession>
<dbReference type="SUPFAM" id="SSF48264">
    <property type="entry name" value="Cytochrome P450"/>
    <property type="match status" value="2"/>
</dbReference>
<keyword evidence="10 13" id="KW-0408">Iron</keyword>
<dbReference type="InterPro" id="IPR036396">
    <property type="entry name" value="Cyt_P450_sf"/>
</dbReference>
<name>A0A9W9DRG4_9AGAR</name>
<evidence type="ECO:0000256" key="5">
    <source>
        <dbReference type="ARBA" id="ARBA00022617"/>
    </source>
</evidence>
<comment type="subcellular location">
    <subcellularLocation>
        <location evidence="2">Membrane</location>
    </subcellularLocation>
</comment>
<dbReference type="GO" id="GO:0020037">
    <property type="term" value="F:heme binding"/>
    <property type="evidence" value="ECO:0007669"/>
    <property type="project" value="InterPro"/>
</dbReference>
<comment type="pathway">
    <text evidence="3">Secondary metabolite biosynthesis; terpenoid biosynthesis.</text>
</comment>
<dbReference type="InterPro" id="IPR001128">
    <property type="entry name" value="Cyt_P450"/>
</dbReference>